<dbReference type="InterPro" id="IPR002347">
    <property type="entry name" value="SDR_fam"/>
</dbReference>
<dbReference type="PANTHER" id="PTHR44375">
    <property type="entry name" value="BETA-KETOACYL-ACP REDUCTASE-LIKE PROTEIN-RELATED"/>
    <property type="match status" value="1"/>
</dbReference>
<dbReference type="InterPro" id="IPR020904">
    <property type="entry name" value="Sc_DH/Rdtase_CS"/>
</dbReference>
<evidence type="ECO:0000313" key="3">
    <source>
        <dbReference type="Proteomes" id="UP001642360"/>
    </source>
</evidence>
<dbReference type="Proteomes" id="UP001642360">
    <property type="component" value="Unassembled WGS sequence"/>
</dbReference>
<reference evidence="2 3" key="1">
    <citation type="submission" date="2024-02" db="EMBL/GenBank/DDBJ databases">
        <authorList>
            <person name="Vignale AGUSTIN F."/>
            <person name="Sosa J E."/>
            <person name="Modenutti C."/>
        </authorList>
    </citation>
    <scope>NUCLEOTIDE SEQUENCE [LARGE SCALE GENOMIC DNA]</scope>
</reference>
<organism evidence="2 3">
    <name type="scientific">Ilex paraguariensis</name>
    <name type="common">yerba mate</name>
    <dbReference type="NCBI Taxonomy" id="185542"/>
    <lineage>
        <taxon>Eukaryota</taxon>
        <taxon>Viridiplantae</taxon>
        <taxon>Streptophyta</taxon>
        <taxon>Embryophyta</taxon>
        <taxon>Tracheophyta</taxon>
        <taxon>Spermatophyta</taxon>
        <taxon>Magnoliopsida</taxon>
        <taxon>eudicotyledons</taxon>
        <taxon>Gunneridae</taxon>
        <taxon>Pentapetalae</taxon>
        <taxon>asterids</taxon>
        <taxon>campanulids</taxon>
        <taxon>Aquifoliales</taxon>
        <taxon>Aquifoliaceae</taxon>
        <taxon>Ilex</taxon>
    </lineage>
</organism>
<accession>A0ABC8V5C5</accession>
<dbReference type="SUPFAM" id="SSF51735">
    <property type="entry name" value="NAD(P)-binding Rossmann-fold domains"/>
    <property type="match status" value="1"/>
</dbReference>
<dbReference type="GO" id="GO:0016616">
    <property type="term" value="F:oxidoreductase activity, acting on the CH-OH group of donors, NAD or NADP as acceptor"/>
    <property type="evidence" value="ECO:0007669"/>
    <property type="project" value="UniProtKB-ARBA"/>
</dbReference>
<dbReference type="PRINTS" id="PR00080">
    <property type="entry name" value="SDRFAMILY"/>
</dbReference>
<comment type="similarity">
    <text evidence="1">Belongs to the short-chain dehydrogenases/reductases (SDR) family.</text>
</comment>
<dbReference type="Pfam" id="PF00106">
    <property type="entry name" value="adh_short"/>
    <property type="match status" value="1"/>
</dbReference>
<dbReference type="InterPro" id="IPR036291">
    <property type="entry name" value="NAD(P)-bd_dom_sf"/>
</dbReference>
<dbReference type="CDD" id="cd05233">
    <property type="entry name" value="SDR_c"/>
    <property type="match status" value="1"/>
</dbReference>
<gene>
    <name evidence="2" type="ORF">ILEXP_LOCUS59211</name>
</gene>
<dbReference type="PROSITE" id="PS00061">
    <property type="entry name" value="ADH_SHORT"/>
    <property type="match status" value="1"/>
</dbReference>
<evidence type="ECO:0000256" key="1">
    <source>
        <dbReference type="RuleBase" id="RU000363"/>
    </source>
</evidence>
<dbReference type="Gene3D" id="3.40.50.720">
    <property type="entry name" value="NAD(P)-binding Rossmann-like Domain"/>
    <property type="match status" value="1"/>
</dbReference>
<comment type="caution">
    <text evidence="2">The sequence shown here is derived from an EMBL/GenBank/DDBJ whole genome shotgun (WGS) entry which is preliminary data.</text>
</comment>
<sequence length="291" mass="31019">MATQALGKLEPWCNLEGKVVMVTGASSGLGREFSVDLAMAGCKVVAAARRIGQLKSLCDQINQFTPARPSPTMVDSRVGNSPRAVAVELDVTADGGSIEASVQKAWDAFGHIDALVNNAGVRGNIKSSLDLSENEWKNVITTNLTGAWLVSKYVCVRMRNTGREGSIINISSVSGLNRAQLRGSVAYSSSKAAMDSMTKTMALELGQHGIRVNSIAPGLFQSEITENLMNKHWLSNVALRTVPLKTFGTSDPALTSLIRYLIHDSSGYVSGNIFIVDAGYTLPGVPIFSSL</sequence>
<dbReference type="AlphaFoldDB" id="A0ABC8V5C5"/>
<dbReference type="FunFam" id="3.40.50.720:FF:000084">
    <property type="entry name" value="Short-chain dehydrogenase reductase"/>
    <property type="match status" value="1"/>
</dbReference>
<dbReference type="EMBL" id="CAUOFW020010501">
    <property type="protein sequence ID" value="CAK9188530.1"/>
    <property type="molecule type" value="Genomic_DNA"/>
</dbReference>
<protein>
    <submittedName>
        <fullName evidence="2">Uncharacterized protein</fullName>
    </submittedName>
</protein>
<proteinExistence type="inferred from homology"/>
<dbReference type="PRINTS" id="PR00081">
    <property type="entry name" value="GDHRDH"/>
</dbReference>
<dbReference type="PANTHER" id="PTHR44375:SF5">
    <property type="entry name" value="3-OXOACYL-[ACYL-CARRIER-PROTEIN] REDUCTASE FABG-LIKE"/>
    <property type="match status" value="1"/>
</dbReference>
<keyword evidence="3" id="KW-1185">Reference proteome</keyword>
<evidence type="ECO:0000313" key="2">
    <source>
        <dbReference type="EMBL" id="CAK9188530.1"/>
    </source>
</evidence>
<name>A0ABC8V5C5_9AQUA</name>